<reference evidence="6" key="1">
    <citation type="submission" date="2025-08" db="UniProtKB">
        <authorList>
            <consortium name="RefSeq"/>
        </authorList>
    </citation>
    <scope>IDENTIFICATION</scope>
    <source>
        <tissue evidence="6">Young leaves</tissue>
    </source>
</reference>
<keyword evidence="5" id="KW-1185">Reference proteome</keyword>
<feature type="region of interest" description="Disordered" evidence="2">
    <location>
        <begin position="125"/>
        <end position="153"/>
    </location>
</feature>
<dbReference type="CDD" id="cd01647">
    <property type="entry name" value="RT_LTR"/>
    <property type="match status" value="1"/>
</dbReference>
<keyword evidence="1" id="KW-0862">Zinc</keyword>
<dbReference type="PANTHER" id="PTHR24559">
    <property type="entry name" value="TRANSPOSON TY3-I GAG-POL POLYPROTEIN"/>
    <property type="match status" value="1"/>
</dbReference>
<dbReference type="Pfam" id="PF00078">
    <property type="entry name" value="RVT_1"/>
    <property type="match status" value="1"/>
</dbReference>
<dbReference type="GO" id="GO:0003676">
    <property type="term" value="F:nucleic acid binding"/>
    <property type="evidence" value="ECO:0007669"/>
    <property type="project" value="InterPro"/>
</dbReference>
<dbReference type="PROSITE" id="PS50878">
    <property type="entry name" value="RT_POL"/>
    <property type="match status" value="1"/>
</dbReference>
<evidence type="ECO:0000256" key="2">
    <source>
        <dbReference type="SAM" id="MobiDB-lite"/>
    </source>
</evidence>
<feature type="domain" description="Reverse transcriptase" evidence="4">
    <location>
        <begin position="341"/>
        <end position="520"/>
    </location>
</feature>
<dbReference type="InterPro" id="IPR043502">
    <property type="entry name" value="DNA/RNA_pol_sf"/>
</dbReference>
<dbReference type="SUPFAM" id="SSF56672">
    <property type="entry name" value="DNA/RNA polymerases"/>
    <property type="match status" value="1"/>
</dbReference>
<dbReference type="SMART" id="SM00343">
    <property type="entry name" value="ZnF_C2HC"/>
    <property type="match status" value="1"/>
</dbReference>
<keyword evidence="1" id="KW-0479">Metal-binding</keyword>
<dbReference type="InterPro" id="IPR001878">
    <property type="entry name" value="Znf_CCHC"/>
</dbReference>
<evidence type="ECO:0000256" key="1">
    <source>
        <dbReference type="PROSITE-ProRule" id="PRU00047"/>
    </source>
</evidence>
<dbReference type="KEGG" id="pda:120106774"/>
<dbReference type="Proteomes" id="UP000228380">
    <property type="component" value="Unplaced"/>
</dbReference>
<dbReference type="InterPro" id="IPR000477">
    <property type="entry name" value="RT_dom"/>
</dbReference>
<accession>A0A8B8ZND9</accession>
<proteinExistence type="predicted"/>
<evidence type="ECO:0000313" key="5">
    <source>
        <dbReference type="Proteomes" id="UP000228380"/>
    </source>
</evidence>
<dbReference type="InterPro" id="IPR053134">
    <property type="entry name" value="RNA-dir_DNA_polymerase"/>
</dbReference>
<name>A0A8B8ZND9_PHODC</name>
<dbReference type="InterPro" id="IPR005162">
    <property type="entry name" value="Retrotrans_gag_dom"/>
</dbReference>
<dbReference type="RefSeq" id="XP_038975755.1">
    <property type="nucleotide sequence ID" value="XM_039119827.1"/>
</dbReference>
<feature type="domain" description="CCHC-type" evidence="3">
    <location>
        <begin position="180"/>
        <end position="195"/>
    </location>
</feature>
<protein>
    <submittedName>
        <fullName evidence="6">Uncharacterized protein LOC120106774</fullName>
    </submittedName>
</protein>
<dbReference type="InterPro" id="IPR036875">
    <property type="entry name" value="Znf_CCHC_sf"/>
</dbReference>
<keyword evidence="1" id="KW-0863">Zinc-finger</keyword>
<feature type="compositionally biased region" description="Basic and acidic residues" evidence="2">
    <location>
        <begin position="125"/>
        <end position="138"/>
    </location>
</feature>
<evidence type="ECO:0000259" key="4">
    <source>
        <dbReference type="PROSITE" id="PS50878"/>
    </source>
</evidence>
<dbReference type="Pfam" id="PF00098">
    <property type="entry name" value="zf-CCHC"/>
    <property type="match status" value="1"/>
</dbReference>
<dbReference type="GeneID" id="120106774"/>
<dbReference type="Gene3D" id="3.30.70.270">
    <property type="match status" value="1"/>
</dbReference>
<dbReference type="PROSITE" id="PS50158">
    <property type="entry name" value="ZF_CCHC"/>
    <property type="match status" value="1"/>
</dbReference>
<dbReference type="InterPro" id="IPR043128">
    <property type="entry name" value="Rev_trsase/Diguanyl_cyclase"/>
</dbReference>
<dbReference type="Pfam" id="PF03732">
    <property type="entry name" value="Retrotrans_gag"/>
    <property type="match status" value="1"/>
</dbReference>
<evidence type="ECO:0000313" key="6">
    <source>
        <dbReference type="RefSeq" id="XP_038975755.1"/>
    </source>
</evidence>
<dbReference type="Gene3D" id="3.10.10.10">
    <property type="entry name" value="HIV Type 1 Reverse Transcriptase, subunit A, domain 1"/>
    <property type="match status" value="1"/>
</dbReference>
<sequence length="532" mass="61457">MLKWNAEFWWTAIEAALEGEDELPTWEEFKKMFYDQYFPESVRISKENEFLSLRQTDDMIVLKYANKFTKLGWFCPQMIEIERSKANRFEQGLRDEIRSRLSVLIFTSYGEALERALKVEADLKKSGKERGEQKRAETSRNLMNRPRNFEGPPNKKKKFKTCYYCDKMHSGPCLKRMGACFICGQPGHIARDCPNKKKVESGPSRPIVQMFSASLHLMPDKLDEPLLVATPLKKTVVGDAPTINPSLHIISAMSSRKALRKGCQAYLACVVDTTKETKLEDIPVVREYPEVFPDDLPGLPPDREIDFRIDLLPGVGPISKAPYRMAPAELRELKVHLQELLEKKFIRPSVSPWGAPVLFFKKKDGSMRLCIDYRELNKVIVKNKYPLPWIDDLFDQLQGAQVFSKIDLRSGYHQLKILADDVPKTAFRTRYGHYEFLVIPFGLTNAPAAFMDLMNRVFKQYLDQFVIIFIDDILIYSKSKEEHEDHLRVVLQILQENRLYAKLSKCDFWLDSIAFLGHVISKEGVSVDPKEI</sequence>
<dbReference type="OrthoDB" id="679712at2759"/>
<organism evidence="5 6">
    <name type="scientific">Phoenix dactylifera</name>
    <name type="common">Date palm</name>
    <dbReference type="NCBI Taxonomy" id="42345"/>
    <lineage>
        <taxon>Eukaryota</taxon>
        <taxon>Viridiplantae</taxon>
        <taxon>Streptophyta</taxon>
        <taxon>Embryophyta</taxon>
        <taxon>Tracheophyta</taxon>
        <taxon>Spermatophyta</taxon>
        <taxon>Magnoliopsida</taxon>
        <taxon>Liliopsida</taxon>
        <taxon>Arecaceae</taxon>
        <taxon>Coryphoideae</taxon>
        <taxon>Phoeniceae</taxon>
        <taxon>Phoenix</taxon>
    </lineage>
</organism>
<dbReference type="PANTHER" id="PTHR24559:SF444">
    <property type="entry name" value="REVERSE TRANSCRIPTASE DOMAIN-CONTAINING PROTEIN"/>
    <property type="match status" value="1"/>
</dbReference>
<gene>
    <name evidence="6" type="primary">LOC120106774</name>
</gene>
<dbReference type="AlphaFoldDB" id="A0A8B8ZND9"/>
<evidence type="ECO:0000259" key="3">
    <source>
        <dbReference type="PROSITE" id="PS50158"/>
    </source>
</evidence>
<dbReference type="GO" id="GO:0008270">
    <property type="term" value="F:zinc ion binding"/>
    <property type="evidence" value="ECO:0007669"/>
    <property type="project" value="UniProtKB-KW"/>
</dbReference>
<dbReference type="SUPFAM" id="SSF57756">
    <property type="entry name" value="Retrovirus zinc finger-like domains"/>
    <property type="match status" value="1"/>
</dbReference>
<dbReference type="Gene3D" id="4.10.60.10">
    <property type="entry name" value="Zinc finger, CCHC-type"/>
    <property type="match status" value="1"/>
</dbReference>